<evidence type="ECO:0000256" key="1">
    <source>
        <dbReference type="SAM" id="SignalP"/>
    </source>
</evidence>
<organism evidence="2 3">
    <name type="scientific">Zopfia rhizophila CBS 207.26</name>
    <dbReference type="NCBI Taxonomy" id="1314779"/>
    <lineage>
        <taxon>Eukaryota</taxon>
        <taxon>Fungi</taxon>
        <taxon>Dikarya</taxon>
        <taxon>Ascomycota</taxon>
        <taxon>Pezizomycotina</taxon>
        <taxon>Dothideomycetes</taxon>
        <taxon>Dothideomycetes incertae sedis</taxon>
        <taxon>Zopfiaceae</taxon>
        <taxon>Zopfia</taxon>
    </lineage>
</organism>
<dbReference type="Proteomes" id="UP000800200">
    <property type="component" value="Unassembled WGS sequence"/>
</dbReference>
<dbReference type="OrthoDB" id="3786999at2759"/>
<name>A0A6A6DYP5_9PEZI</name>
<accession>A0A6A6DYP5</accession>
<proteinExistence type="predicted"/>
<dbReference type="EMBL" id="ML994643">
    <property type="protein sequence ID" value="KAF2183318.1"/>
    <property type="molecule type" value="Genomic_DNA"/>
</dbReference>
<evidence type="ECO:0000313" key="3">
    <source>
        <dbReference type="Proteomes" id="UP000800200"/>
    </source>
</evidence>
<protein>
    <recommendedName>
        <fullName evidence="4">Glycoside hydrolase family 49 protein</fullName>
    </recommendedName>
</protein>
<keyword evidence="1" id="KW-0732">Signal</keyword>
<gene>
    <name evidence="2" type="ORF">K469DRAFT_710840</name>
</gene>
<evidence type="ECO:0000313" key="2">
    <source>
        <dbReference type="EMBL" id="KAF2183318.1"/>
    </source>
</evidence>
<evidence type="ECO:0008006" key="4">
    <source>
        <dbReference type="Google" id="ProtNLM"/>
    </source>
</evidence>
<feature type="chain" id="PRO_5025358109" description="Glycoside hydrolase family 49 protein" evidence="1">
    <location>
        <begin position="33"/>
        <end position="462"/>
    </location>
</feature>
<dbReference type="AlphaFoldDB" id="A0A6A6DYP5"/>
<feature type="signal peptide" evidence="1">
    <location>
        <begin position="1"/>
        <end position="32"/>
    </location>
</feature>
<sequence>MGRDGFRAIYKYPLLACLPLALIWAQLAQTQSAQYPLLQDHEEVMSSLHYNEPFVISRTFAFDVNRNSYYDHLTVHENVSSTIFPGGITGGVKFVRGDWNQQYSFIVLVRISSSSHEALDFVSISNDTQTVYVNSTSSTPSSGPLELVDSFLIGVDIIIFVKPYVLQFGHTNIWTANLDIDIWQDLWFETYHMNLSAVQGSVTGIESLVFTAHEISISTESGSILGNWSLPSSISFNTDNGDIDIFVVPKRWSSGPHTNGDLTALAKTGDIAIRMPLEATKLSLRNGTTRIEAHKGSITGTFVHGAITSLIAYNSITATLLPYWAFYEWEGIQHNFITTEAWHGSTTVEVLPPIIDRYYKVNPLFFAISRHTQGSWVPPLSPVLHMKVTYPGQWGGTAMGHSGFGGLVYVSGEDFEELERNYSTIKVERRPVGSDLWFEADMGIAELHLNPCSLLDCGFPKE</sequence>
<keyword evidence="3" id="KW-1185">Reference proteome</keyword>
<reference evidence="2" key="1">
    <citation type="journal article" date="2020" name="Stud. Mycol.">
        <title>101 Dothideomycetes genomes: a test case for predicting lifestyles and emergence of pathogens.</title>
        <authorList>
            <person name="Haridas S."/>
            <person name="Albert R."/>
            <person name="Binder M."/>
            <person name="Bloem J."/>
            <person name="Labutti K."/>
            <person name="Salamov A."/>
            <person name="Andreopoulos B."/>
            <person name="Baker S."/>
            <person name="Barry K."/>
            <person name="Bills G."/>
            <person name="Bluhm B."/>
            <person name="Cannon C."/>
            <person name="Castanera R."/>
            <person name="Culley D."/>
            <person name="Daum C."/>
            <person name="Ezra D."/>
            <person name="Gonzalez J."/>
            <person name="Henrissat B."/>
            <person name="Kuo A."/>
            <person name="Liang C."/>
            <person name="Lipzen A."/>
            <person name="Lutzoni F."/>
            <person name="Magnuson J."/>
            <person name="Mondo S."/>
            <person name="Nolan M."/>
            <person name="Ohm R."/>
            <person name="Pangilinan J."/>
            <person name="Park H.-J."/>
            <person name="Ramirez L."/>
            <person name="Alfaro M."/>
            <person name="Sun H."/>
            <person name="Tritt A."/>
            <person name="Yoshinaga Y."/>
            <person name="Zwiers L.-H."/>
            <person name="Turgeon B."/>
            <person name="Goodwin S."/>
            <person name="Spatafora J."/>
            <person name="Crous P."/>
            <person name="Grigoriev I."/>
        </authorList>
    </citation>
    <scope>NUCLEOTIDE SEQUENCE</scope>
    <source>
        <strain evidence="2">CBS 207.26</strain>
    </source>
</reference>